<feature type="domain" description="G" evidence="1">
    <location>
        <begin position="4"/>
        <end position="113"/>
    </location>
</feature>
<dbReference type="InterPro" id="IPR005225">
    <property type="entry name" value="Small_GTP-bd"/>
</dbReference>
<dbReference type="Pfam" id="PF01926">
    <property type="entry name" value="MMR_HSR1"/>
    <property type="match status" value="2"/>
</dbReference>
<dbReference type="NCBIfam" id="TIGR00231">
    <property type="entry name" value="small_GTP"/>
    <property type="match status" value="2"/>
</dbReference>
<dbReference type="PRINTS" id="PR00326">
    <property type="entry name" value="GTP1OBG"/>
</dbReference>
<feature type="non-terminal residue" evidence="2">
    <location>
        <position position="241"/>
    </location>
</feature>
<dbReference type="InterPro" id="IPR006073">
    <property type="entry name" value="GTP-bd"/>
</dbReference>
<dbReference type="GO" id="GO:0005525">
    <property type="term" value="F:GTP binding"/>
    <property type="evidence" value="ECO:0007669"/>
    <property type="project" value="InterPro"/>
</dbReference>
<proteinExistence type="predicted"/>
<dbReference type="PANTHER" id="PTHR43834:SF2">
    <property type="entry name" value="GTPASE DER"/>
    <property type="match status" value="1"/>
</dbReference>
<dbReference type="Gene3D" id="3.40.50.300">
    <property type="entry name" value="P-loop containing nucleotide triphosphate hydrolases"/>
    <property type="match status" value="2"/>
</dbReference>
<evidence type="ECO:0000259" key="1">
    <source>
        <dbReference type="Pfam" id="PF01926"/>
    </source>
</evidence>
<accession>A0A382W3M3</accession>
<dbReference type="PANTHER" id="PTHR43834">
    <property type="entry name" value="GTPASE DER"/>
    <property type="match status" value="1"/>
</dbReference>
<evidence type="ECO:0000313" key="2">
    <source>
        <dbReference type="EMBL" id="SVD53377.1"/>
    </source>
</evidence>
<name>A0A382W3M3_9ZZZZ</name>
<organism evidence="2">
    <name type="scientific">marine metagenome</name>
    <dbReference type="NCBI Taxonomy" id="408172"/>
    <lineage>
        <taxon>unclassified sequences</taxon>
        <taxon>metagenomes</taxon>
        <taxon>ecological metagenomes</taxon>
    </lineage>
</organism>
<dbReference type="EMBL" id="UINC01156772">
    <property type="protein sequence ID" value="SVD53377.1"/>
    <property type="molecule type" value="Genomic_DNA"/>
</dbReference>
<feature type="domain" description="G" evidence="1">
    <location>
        <begin position="166"/>
        <end position="233"/>
    </location>
</feature>
<feature type="non-terminal residue" evidence="2">
    <location>
        <position position="1"/>
    </location>
</feature>
<protein>
    <recommendedName>
        <fullName evidence="1">G domain-containing protein</fullName>
    </recommendedName>
</protein>
<dbReference type="SUPFAM" id="SSF52540">
    <property type="entry name" value="P-loop containing nucleoside triphosphate hydrolases"/>
    <property type="match status" value="2"/>
</dbReference>
<gene>
    <name evidence="2" type="ORF">METZ01_LOCUS406231</name>
</gene>
<reference evidence="2" key="1">
    <citation type="submission" date="2018-05" db="EMBL/GenBank/DDBJ databases">
        <authorList>
            <person name="Lanie J.A."/>
            <person name="Ng W.-L."/>
            <person name="Kazmierczak K.M."/>
            <person name="Andrzejewski T.M."/>
            <person name="Davidsen T.M."/>
            <person name="Wayne K.J."/>
            <person name="Tettelin H."/>
            <person name="Glass J.I."/>
            <person name="Rusch D."/>
            <person name="Podicherti R."/>
            <person name="Tsui H.-C.T."/>
            <person name="Winkler M.E."/>
        </authorList>
    </citation>
    <scope>NUCLEOTIDE SEQUENCE</scope>
</reference>
<sequence>MHLLLIGLPNVGKSSIYNILTKNDKNIIHSDEGTTRNWHSDYIGDYKGILIYDTPGIIFKNNKLYLNRFSSLINRIDIFLYVVDYKNPHILFDKQVLSELRKLDKKIILIVNKDDNLENKNIFDELGISEKFYVSCSHNLGFADLNIFLSKFQSPVIENKKIDFSIAILGKTNAGKSTLLNNILGYNRSATSSKASTTSDIVQDKFIYKNKIFKILDTAGILKKAKIDKKAVNYFSIKKSI</sequence>
<dbReference type="InterPro" id="IPR027417">
    <property type="entry name" value="P-loop_NTPase"/>
</dbReference>
<dbReference type="AlphaFoldDB" id="A0A382W3M3"/>